<sequence length="70" mass="7101">MAKYARGLLGSTLAGVAGLLAFAAPTPHQRIVSASEINARAWGRTGASLRKAMKAVDADVVKSGTSSSSN</sequence>
<dbReference type="AlphaFoldDB" id="A0A087PKF7"/>
<name>A0A087PKF7_9PROT</name>
<comment type="caution">
    <text evidence="1">The sequence shown here is derived from an EMBL/GenBank/DDBJ whole genome shotgun (WGS) entry which is preliminary data.</text>
</comment>
<protein>
    <submittedName>
        <fullName evidence="1">Uncharacterized protein</fullName>
    </submittedName>
</protein>
<organism evidence="1 2">
    <name type="scientific">Acetobacter malorum</name>
    <dbReference type="NCBI Taxonomy" id="178901"/>
    <lineage>
        <taxon>Bacteria</taxon>
        <taxon>Pseudomonadati</taxon>
        <taxon>Pseudomonadota</taxon>
        <taxon>Alphaproteobacteria</taxon>
        <taxon>Acetobacterales</taxon>
        <taxon>Acetobacteraceae</taxon>
        <taxon>Acetobacter</taxon>
    </lineage>
</organism>
<accession>A0A087PKF7</accession>
<reference evidence="1 2" key="1">
    <citation type="submission" date="2016-03" db="EMBL/GenBank/DDBJ databases">
        <title>Draft genome sequence of Acetobacter malorum CECT 7742, a strain isolated from strawberry vinegar.</title>
        <authorList>
            <person name="Sainz F."/>
            <person name="Mas A."/>
            <person name="Torija M.J."/>
        </authorList>
    </citation>
    <scope>NUCLEOTIDE SEQUENCE [LARGE SCALE GENOMIC DNA]</scope>
    <source>
        <strain evidence="1 2">CECT 7742</strain>
    </source>
</reference>
<dbReference type="EMBL" id="LVHD01000018">
    <property type="protein sequence ID" value="OAG75962.1"/>
    <property type="molecule type" value="Genomic_DNA"/>
</dbReference>
<evidence type="ECO:0000313" key="1">
    <source>
        <dbReference type="EMBL" id="OAG75962.1"/>
    </source>
</evidence>
<dbReference type="PATRIC" id="fig|178901.10.peg.1806"/>
<proteinExistence type="predicted"/>
<evidence type="ECO:0000313" key="2">
    <source>
        <dbReference type="Proteomes" id="UP000077349"/>
    </source>
</evidence>
<gene>
    <name evidence="1" type="ORF">Amal_01732</name>
</gene>
<dbReference type="Proteomes" id="UP000077349">
    <property type="component" value="Unassembled WGS sequence"/>
</dbReference>